<evidence type="ECO:0000313" key="1">
    <source>
        <dbReference type="EMBL" id="QLQ37994.1"/>
    </source>
</evidence>
<organism evidence="1 2">
    <name type="scientific">Micromonospora robiginosa</name>
    <dbReference type="NCBI Taxonomy" id="2749844"/>
    <lineage>
        <taxon>Bacteria</taxon>
        <taxon>Bacillati</taxon>
        <taxon>Actinomycetota</taxon>
        <taxon>Actinomycetes</taxon>
        <taxon>Micromonosporales</taxon>
        <taxon>Micromonosporaceae</taxon>
        <taxon>Micromonospora</taxon>
    </lineage>
</organism>
<keyword evidence="2" id="KW-1185">Reference proteome</keyword>
<dbReference type="AlphaFoldDB" id="A0A7L6B7V8"/>
<accession>A0A7L6B7V8</accession>
<reference evidence="1 2" key="2">
    <citation type="journal article" date="2021" name="Mar. Drugs">
        <title>A New Micromonospora Strain with Antibiotic Activity Isolated from the Microbiome of a Mid-Atlantic Deep-Sea Sponge.</title>
        <authorList>
            <person name="Back C.R."/>
            <person name="Stennett H.L."/>
            <person name="Williams S.E."/>
            <person name="Wang L."/>
            <person name="Ojeda Gomez J."/>
            <person name="Abdulle O.M."/>
            <person name="Duffy T."/>
            <person name="Neal C."/>
            <person name="Mantell J."/>
            <person name="Jepson M.A."/>
            <person name="Hendry K.R."/>
            <person name="Powell D."/>
            <person name="Stach J.E.M."/>
            <person name="Essex-Lopresti A.E."/>
            <person name="Willis C.L."/>
            <person name="Curnow P."/>
            <person name="Race P.R."/>
        </authorList>
    </citation>
    <scope>NUCLEOTIDE SEQUENCE [LARGE SCALE GENOMIC DNA]</scope>
    <source>
        <strain evidence="1 2">28ISP2-46</strain>
    </source>
</reference>
<protein>
    <recommendedName>
        <fullName evidence="3">DUF2017 domain-containing protein</fullName>
    </recommendedName>
</protein>
<sequence length="171" mass="18975">MNIKDRIKNARPTTRTVRVWLGADLDLVDEYEAAVAALEEAQKPADSLAGNGSVTDAEQLVADLRARLDEFAVDFRLRGLDDLRYAQLLRDHPARVDAVGKTIEADESGWNRDTFPTALVRLAVVDPELDDEDWTALLGDDTTLGVLTSRQLDRLATVAFQLTRQIADIPF</sequence>
<dbReference type="EMBL" id="CP059322">
    <property type="protein sequence ID" value="QLQ37994.1"/>
    <property type="molecule type" value="Genomic_DNA"/>
</dbReference>
<dbReference type="RefSeq" id="WP_181570439.1">
    <property type="nucleotide sequence ID" value="NZ_CP059322.2"/>
</dbReference>
<evidence type="ECO:0008006" key="3">
    <source>
        <dbReference type="Google" id="ProtNLM"/>
    </source>
</evidence>
<dbReference type="Proteomes" id="UP000510844">
    <property type="component" value="Chromosome"/>
</dbReference>
<reference evidence="2" key="1">
    <citation type="submission" date="2020-07" db="EMBL/GenBank/DDBJ databases">
        <title>A new Micromonospora strain with potent antibiotic activity isolated from the microbiome of a mid-Atlantic deep-sea sponge.</title>
        <authorList>
            <person name="Back C.R."/>
            <person name="Stennett H.L."/>
            <person name="Williams S.E."/>
            <person name="Wang L."/>
            <person name="Ojeda Gomez J."/>
            <person name="Abdulle O.M."/>
            <person name="Duffy T."/>
            <person name="Hendry K.R."/>
            <person name="Powell D."/>
            <person name="Stach J.E."/>
            <person name="Essex-Lopresti A.E."/>
            <person name="Willis C.L."/>
            <person name="Curnow P."/>
            <person name="Race P.R."/>
        </authorList>
    </citation>
    <scope>NUCLEOTIDE SEQUENCE [LARGE SCALE GENOMIC DNA]</scope>
    <source>
        <strain evidence="2">28ISP2-46</strain>
    </source>
</reference>
<name>A0A7L6B7V8_9ACTN</name>
<evidence type="ECO:0000313" key="2">
    <source>
        <dbReference type="Proteomes" id="UP000510844"/>
    </source>
</evidence>
<gene>
    <name evidence="1" type="ORF">H1D33_03620</name>
</gene>
<proteinExistence type="predicted"/>
<dbReference type="KEGG" id="mfeu:H1D33_03620"/>